<dbReference type="SUPFAM" id="SSF49503">
    <property type="entry name" value="Cupredoxins"/>
    <property type="match status" value="1"/>
</dbReference>
<reference evidence="2 3" key="1">
    <citation type="journal article" date="2006" name="Proc. Natl. Acad. Sci. U.S.A.">
        <title>The partitioned Rhizobium etli genome: genetic and metabolic redundancy in seven interacting replicons.</title>
        <authorList>
            <person name="Gonzalez V."/>
            <person name="Santamaria R.I."/>
            <person name="Bustos P."/>
            <person name="Hernandez-Gonzalez I."/>
            <person name="Medrano-Soto A."/>
            <person name="Moreno-Hagelsieb G."/>
            <person name="Janga S.C."/>
            <person name="Ramirez M.A."/>
            <person name="Jimenez-Jacinto V."/>
            <person name="Collado-Vides J."/>
            <person name="Davila G."/>
        </authorList>
    </citation>
    <scope>NUCLEOTIDE SEQUENCE [LARGE SCALE GENOMIC DNA]</scope>
    <source>
        <strain evidence="3">ATCC 51251 / DSM 11541 / JCM 21823 / NBRC 15573 / CFN 42</strain>
    </source>
</reference>
<gene>
    <name evidence="2" type="ordered locus">RHE_CH03395</name>
</gene>
<dbReference type="InterPro" id="IPR008972">
    <property type="entry name" value="Cupredoxin"/>
</dbReference>
<evidence type="ECO:0000259" key="1">
    <source>
        <dbReference type="Pfam" id="PF07731"/>
    </source>
</evidence>
<dbReference type="Gene3D" id="2.60.40.420">
    <property type="entry name" value="Cupredoxins - blue copper proteins"/>
    <property type="match status" value="1"/>
</dbReference>
<organism evidence="2 3">
    <name type="scientific">Rhizobium etli (strain ATCC 51251 / DSM 11541 / JCM 21823 / NBRC 15573 / CFN 42)</name>
    <dbReference type="NCBI Taxonomy" id="347834"/>
    <lineage>
        <taxon>Bacteria</taxon>
        <taxon>Pseudomonadati</taxon>
        <taxon>Pseudomonadota</taxon>
        <taxon>Alphaproteobacteria</taxon>
        <taxon>Hyphomicrobiales</taxon>
        <taxon>Rhizobiaceae</taxon>
        <taxon>Rhizobium/Agrobacterium group</taxon>
        <taxon>Rhizobium</taxon>
    </lineage>
</organism>
<name>Q2K4S8_RHIEC</name>
<dbReference type="GO" id="GO:0016491">
    <property type="term" value="F:oxidoreductase activity"/>
    <property type="evidence" value="ECO:0007669"/>
    <property type="project" value="InterPro"/>
</dbReference>
<accession>Q2K4S8</accession>
<keyword evidence="3" id="KW-1185">Reference proteome</keyword>
<dbReference type="KEGG" id="ret:RHE_CH03395"/>
<sequence length="108" mass="12212">MAPPDRHHRLEDGSPFRPWLERQRRAATSLAARSPDHRYAITLTEDMIASTWSIGPSAPLNVSKDKQVRLPMRNMSMMAHPMHLHGHRFRIVGVNGQEAAEPPLILSC</sequence>
<dbReference type="AlphaFoldDB" id="Q2K4S8"/>
<dbReference type="InterPro" id="IPR011706">
    <property type="entry name" value="Cu-oxidase_C"/>
</dbReference>
<protein>
    <submittedName>
        <fullName evidence="2">Probable multicopper oxidase protein</fullName>
    </submittedName>
</protein>
<dbReference type="Proteomes" id="UP000001936">
    <property type="component" value="Chromosome"/>
</dbReference>
<evidence type="ECO:0000313" key="3">
    <source>
        <dbReference type="Proteomes" id="UP000001936"/>
    </source>
</evidence>
<feature type="domain" description="Plastocyanin-like" evidence="1">
    <location>
        <begin position="56"/>
        <end position="98"/>
    </location>
</feature>
<evidence type="ECO:0000313" key="2">
    <source>
        <dbReference type="EMBL" id="ABC92158.1"/>
    </source>
</evidence>
<proteinExistence type="predicted"/>
<dbReference type="HOGENOM" id="CLU_2194807_0_0_5"/>
<dbReference type="Pfam" id="PF07731">
    <property type="entry name" value="Cu-oxidase_2"/>
    <property type="match status" value="1"/>
</dbReference>
<dbReference type="GO" id="GO:0005507">
    <property type="term" value="F:copper ion binding"/>
    <property type="evidence" value="ECO:0007669"/>
    <property type="project" value="InterPro"/>
</dbReference>
<dbReference type="eggNOG" id="COG2132">
    <property type="taxonomic scope" value="Bacteria"/>
</dbReference>
<dbReference type="EMBL" id="CP000133">
    <property type="protein sequence ID" value="ABC92158.1"/>
    <property type="molecule type" value="Genomic_DNA"/>
</dbReference>